<dbReference type="EMBL" id="CAKOAT010728487">
    <property type="protein sequence ID" value="CAH8386882.1"/>
    <property type="molecule type" value="Genomic_DNA"/>
</dbReference>
<dbReference type="PANTHER" id="PTHR28096">
    <property type="entry name" value="PROTEIN FAF1"/>
    <property type="match status" value="1"/>
</dbReference>
<feature type="region of interest" description="Disordered" evidence="1">
    <location>
        <begin position="130"/>
        <end position="161"/>
    </location>
</feature>
<name>A0ABC8LSS0_ERUVS</name>
<dbReference type="AlphaFoldDB" id="A0ABC8LSS0"/>
<reference evidence="2 3" key="1">
    <citation type="submission" date="2022-03" db="EMBL/GenBank/DDBJ databases">
        <authorList>
            <person name="Macdonald S."/>
            <person name="Ahmed S."/>
            <person name="Newling K."/>
        </authorList>
    </citation>
    <scope>NUCLEOTIDE SEQUENCE [LARGE SCALE GENOMIC DNA]</scope>
</reference>
<evidence type="ECO:0000313" key="2">
    <source>
        <dbReference type="EMBL" id="CAH8386882.1"/>
    </source>
</evidence>
<dbReference type="Proteomes" id="UP001642260">
    <property type="component" value="Unassembled WGS sequence"/>
</dbReference>
<organism evidence="2 3">
    <name type="scientific">Eruca vesicaria subsp. sativa</name>
    <name type="common">Garden rocket</name>
    <name type="synonym">Eruca sativa</name>
    <dbReference type="NCBI Taxonomy" id="29727"/>
    <lineage>
        <taxon>Eukaryota</taxon>
        <taxon>Viridiplantae</taxon>
        <taxon>Streptophyta</taxon>
        <taxon>Embryophyta</taxon>
        <taxon>Tracheophyta</taxon>
        <taxon>Spermatophyta</taxon>
        <taxon>Magnoliopsida</taxon>
        <taxon>eudicotyledons</taxon>
        <taxon>Gunneridae</taxon>
        <taxon>Pentapetalae</taxon>
        <taxon>rosids</taxon>
        <taxon>malvids</taxon>
        <taxon>Brassicales</taxon>
        <taxon>Brassicaceae</taxon>
        <taxon>Brassiceae</taxon>
        <taxon>Eruca</taxon>
    </lineage>
</organism>
<accession>A0ABC8LSS0</accession>
<evidence type="ECO:0000313" key="3">
    <source>
        <dbReference type="Proteomes" id="UP001642260"/>
    </source>
</evidence>
<sequence>MYTRKPRVKNKQAMDHAIDPCMSFGNIMKEAQRIAKTNMTWKDNKALENQKDTEFGGKPRKKQRLPLKMKEKRRCWNRKLKYNSWKFGGQFGGTSTKKPVEKKRKQEERVLKSTFGNFRGGVLYVKDLQRSGGSSSSGGDYNFSKNKSKSKGMGGDLGGGGEDIKKIGTRLQRLTGHIEFVNVSFSYPSREEILLDGVQGRGQYSNARCKAVLIT</sequence>
<evidence type="ECO:0000256" key="1">
    <source>
        <dbReference type="SAM" id="MobiDB-lite"/>
    </source>
</evidence>
<keyword evidence="3" id="KW-1185">Reference proteome</keyword>
<dbReference type="PANTHER" id="PTHR28096:SF1">
    <property type="entry name" value="PROTEIN FAF1"/>
    <property type="match status" value="1"/>
</dbReference>
<gene>
    <name evidence="2" type="ORF">ERUC_LOCUS39365</name>
</gene>
<feature type="compositionally biased region" description="Gly residues" evidence="1">
    <location>
        <begin position="152"/>
        <end position="161"/>
    </location>
</feature>
<dbReference type="InterPro" id="IPR053030">
    <property type="entry name" value="Ribosomal_biogenesis_FAF1-like"/>
</dbReference>
<comment type="caution">
    <text evidence="2">The sequence shown here is derived from an EMBL/GenBank/DDBJ whole genome shotgun (WGS) entry which is preliminary data.</text>
</comment>
<protein>
    <submittedName>
        <fullName evidence="2">Uncharacterized protein</fullName>
    </submittedName>
</protein>
<proteinExistence type="predicted"/>